<dbReference type="RefSeq" id="WP_234865759.1">
    <property type="nucleotide sequence ID" value="NZ_JAKEVY010000002.1"/>
</dbReference>
<evidence type="ECO:0000256" key="5">
    <source>
        <dbReference type="PROSITE-ProRule" id="PRU00277"/>
    </source>
</evidence>
<feature type="chain" id="PRO_5047095853" description="Peptidyl-prolyl cis-trans isomerase" evidence="7">
    <location>
        <begin position="24"/>
        <end position="160"/>
    </location>
</feature>
<comment type="catalytic activity">
    <reaction evidence="1 5 6">
        <text>[protein]-peptidylproline (omega=180) = [protein]-peptidylproline (omega=0)</text>
        <dbReference type="Rhea" id="RHEA:16237"/>
        <dbReference type="Rhea" id="RHEA-COMP:10747"/>
        <dbReference type="Rhea" id="RHEA-COMP:10748"/>
        <dbReference type="ChEBI" id="CHEBI:83833"/>
        <dbReference type="ChEBI" id="CHEBI:83834"/>
        <dbReference type="EC" id="5.2.1.8"/>
    </reaction>
</comment>
<organism evidence="9 10">
    <name type="scientific">Flavihumibacter fluminis</name>
    <dbReference type="NCBI Taxonomy" id="2909236"/>
    <lineage>
        <taxon>Bacteria</taxon>
        <taxon>Pseudomonadati</taxon>
        <taxon>Bacteroidota</taxon>
        <taxon>Chitinophagia</taxon>
        <taxon>Chitinophagales</taxon>
        <taxon>Chitinophagaceae</taxon>
        <taxon>Flavihumibacter</taxon>
    </lineage>
</organism>
<dbReference type="Proteomes" id="UP001200145">
    <property type="component" value="Unassembled WGS sequence"/>
</dbReference>
<proteinExistence type="inferred from homology"/>
<evidence type="ECO:0000256" key="1">
    <source>
        <dbReference type="ARBA" id="ARBA00000971"/>
    </source>
</evidence>
<comment type="similarity">
    <text evidence="2 6">Belongs to the FKBP-type PPIase family.</text>
</comment>
<evidence type="ECO:0000256" key="7">
    <source>
        <dbReference type="SAM" id="SignalP"/>
    </source>
</evidence>
<feature type="domain" description="PPIase FKBP-type" evidence="8">
    <location>
        <begin position="76"/>
        <end position="160"/>
    </location>
</feature>
<dbReference type="PROSITE" id="PS50059">
    <property type="entry name" value="FKBP_PPIASE"/>
    <property type="match status" value="1"/>
</dbReference>
<name>A0ABS9BJL5_9BACT</name>
<dbReference type="EC" id="5.2.1.8" evidence="6"/>
<protein>
    <recommendedName>
        <fullName evidence="6">Peptidyl-prolyl cis-trans isomerase</fullName>
        <ecNumber evidence="6">5.2.1.8</ecNumber>
    </recommendedName>
</protein>
<dbReference type="Gene3D" id="3.10.50.40">
    <property type="match status" value="1"/>
</dbReference>
<evidence type="ECO:0000256" key="2">
    <source>
        <dbReference type="ARBA" id="ARBA00006577"/>
    </source>
</evidence>
<dbReference type="InterPro" id="IPR001179">
    <property type="entry name" value="PPIase_FKBP_dom"/>
</dbReference>
<keyword evidence="4 5" id="KW-0413">Isomerase</keyword>
<dbReference type="EMBL" id="JAKEVY010000002">
    <property type="protein sequence ID" value="MCF1714806.1"/>
    <property type="molecule type" value="Genomic_DNA"/>
</dbReference>
<keyword evidence="3 5" id="KW-0697">Rotamase</keyword>
<gene>
    <name evidence="9" type="ORF">L0U88_09230</name>
</gene>
<evidence type="ECO:0000256" key="6">
    <source>
        <dbReference type="RuleBase" id="RU003915"/>
    </source>
</evidence>
<accession>A0ABS9BJL5</accession>
<evidence type="ECO:0000313" key="10">
    <source>
        <dbReference type="Proteomes" id="UP001200145"/>
    </source>
</evidence>
<keyword evidence="10" id="KW-1185">Reference proteome</keyword>
<dbReference type="GO" id="GO:0003755">
    <property type="term" value="F:peptidyl-prolyl cis-trans isomerase activity"/>
    <property type="evidence" value="ECO:0007669"/>
    <property type="project" value="UniProtKB-EC"/>
</dbReference>
<comment type="caution">
    <text evidence="9">The sequence shown here is derived from an EMBL/GenBank/DDBJ whole genome shotgun (WGS) entry which is preliminary data.</text>
</comment>
<dbReference type="PANTHER" id="PTHR43811:SF19">
    <property type="entry name" value="39 KDA FK506-BINDING NUCLEAR PROTEIN"/>
    <property type="match status" value="1"/>
</dbReference>
<evidence type="ECO:0000313" key="9">
    <source>
        <dbReference type="EMBL" id="MCF1714806.1"/>
    </source>
</evidence>
<dbReference type="PANTHER" id="PTHR43811">
    <property type="entry name" value="FKBP-TYPE PEPTIDYL-PROLYL CIS-TRANS ISOMERASE FKPA"/>
    <property type="match status" value="1"/>
</dbReference>
<evidence type="ECO:0000259" key="8">
    <source>
        <dbReference type="PROSITE" id="PS50059"/>
    </source>
</evidence>
<dbReference type="InterPro" id="IPR046357">
    <property type="entry name" value="PPIase_dom_sf"/>
</dbReference>
<evidence type="ECO:0000256" key="4">
    <source>
        <dbReference type="ARBA" id="ARBA00023235"/>
    </source>
</evidence>
<reference evidence="9 10" key="1">
    <citation type="submission" date="2022-01" db="EMBL/GenBank/DDBJ databases">
        <title>Flavihumibacter sp. nov., isolated from sediment of a river.</title>
        <authorList>
            <person name="Liu H."/>
        </authorList>
    </citation>
    <scope>NUCLEOTIDE SEQUENCE [LARGE SCALE GENOMIC DNA]</scope>
    <source>
        <strain evidence="9 10">RY-1</strain>
    </source>
</reference>
<feature type="signal peptide" evidence="7">
    <location>
        <begin position="1"/>
        <end position="23"/>
    </location>
</feature>
<dbReference type="SUPFAM" id="SSF54534">
    <property type="entry name" value="FKBP-like"/>
    <property type="match status" value="1"/>
</dbReference>
<sequence>MVKKIIVLLGVCLVAVSSWHCNKSDNDNSCTVVPPANEEQAILAYNAANNINGVKDETGLYYEILDPGTGGSPNLNSQIFIKYTGKLTNGTIFDSQNDPNRTGWRLATLIPGWQIAIPKLKKTGKIKMVVPSALAYGCRDNGNIPANSILYFEVELVDFY</sequence>
<evidence type="ECO:0000256" key="3">
    <source>
        <dbReference type="ARBA" id="ARBA00023110"/>
    </source>
</evidence>
<dbReference type="Pfam" id="PF00254">
    <property type="entry name" value="FKBP_C"/>
    <property type="match status" value="1"/>
</dbReference>
<keyword evidence="7" id="KW-0732">Signal</keyword>